<proteinExistence type="predicted"/>
<comment type="caution">
    <text evidence="1">The sequence shown here is derived from an EMBL/GenBank/DDBJ whole genome shotgun (WGS) entry which is preliminary data.</text>
</comment>
<dbReference type="RefSeq" id="WP_313845472.1">
    <property type="nucleotide sequence ID" value="NZ_JAVLAM010000001.1"/>
</dbReference>
<name>A0AAW8W9D0_9LACO</name>
<reference evidence="1" key="1">
    <citation type="submission" date="2023-08" db="EMBL/GenBank/DDBJ databases">
        <authorList>
            <person name="Page C.A."/>
            <person name="Perez-Diaz I.M."/>
        </authorList>
    </citation>
    <scope>NUCLEOTIDE SEQUENCE</scope>
    <source>
        <strain evidence="1">3.8.38</strain>
    </source>
</reference>
<dbReference type="Proteomes" id="UP001254075">
    <property type="component" value="Unassembled WGS sequence"/>
</dbReference>
<evidence type="ECO:0000313" key="2">
    <source>
        <dbReference type="Proteomes" id="UP001254075"/>
    </source>
</evidence>
<evidence type="ECO:0008006" key="3">
    <source>
        <dbReference type="Google" id="ProtNLM"/>
    </source>
</evidence>
<evidence type="ECO:0000313" key="1">
    <source>
        <dbReference type="EMBL" id="MDT7014989.1"/>
    </source>
</evidence>
<organism evidence="1 2">
    <name type="scientific">Levilactobacillus namurensis</name>
    <dbReference type="NCBI Taxonomy" id="380393"/>
    <lineage>
        <taxon>Bacteria</taxon>
        <taxon>Bacillati</taxon>
        <taxon>Bacillota</taxon>
        <taxon>Bacilli</taxon>
        <taxon>Lactobacillales</taxon>
        <taxon>Lactobacillaceae</taxon>
        <taxon>Levilactobacillus</taxon>
    </lineage>
</organism>
<sequence length="179" mass="19798">MRHFERIILGLVALVAGMLLWTGQATPAAAARHYTTTPTNLRGDWITPLNGGQQVQRIIVTKYTVMGVVQNQQGKVVKAWRVNGKLFLSKKSKKTQLYVSKKTAAGYRTIGARKVKSQRFKLKVGKTFLNFPTLRRPATTKTDVQTYFKTADLPAIQKAVADAKTQLAAQEAAQQAIQA</sequence>
<accession>A0AAW8W9D0</accession>
<dbReference type="AlphaFoldDB" id="A0AAW8W9D0"/>
<dbReference type="EMBL" id="JAVLAM010000001">
    <property type="protein sequence ID" value="MDT7014989.1"/>
    <property type="molecule type" value="Genomic_DNA"/>
</dbReference>
<gene>
    <name evidence="1" type="ORF">RI532_11405</name>
</gene>
<protein>
    <recommendedName>
        <fullName evidence="3">Extracellular protein</fullName>
    </recommendedName>
</protein>